<dbReference type="Pfam" id="PF12728">
    <property type="entry name" value="HTH_17"/>
    <property type="match status" value="1"/>
</dbReference>
<protein>
    <submittedName>
        <fullName evidence="3">Helix-turn-helix transcriptional regulator</fullName>
    </submittedName>
</protein>
<feature type="domain" description="Helix-turn-helix" evidence="2">
    <location>
        <begin position="4"/>
        <end position="53"/>
    </location>
</feature>
<evidence type="ECO:0000313" key="3">
    <source>
        <dbReference type="EMBL" id="MBC8359797.1"/>
    </source>
</evidence>
<evidence type="ECO:0000259" key="1">
    <source>
        <dbReference type="Pfam" id="PF12727"/>
    </source>
</evidence>
<gene>
    <name evidence="3" type="ORF">H8E23_00155</name>
</gene>
<dbReference type="InterPro" id="IPR041657">
    <property type="entry name" value="HTH_17"/>
</dbReference>
<dbReference type="SUPFAM" id="SSF53850">
    <property type="entry name" value="Periplasmic binding protein-like II"/>
    <property type="match status" value="1"/>
</dbReference>
<dbReference type="NCBIfam" id="TIGR01764">
    <property type="entry name" value="excise"/>
    <property type="match status" value="1"/>
</dbReference>
<evidence type="ECO:0000259" key="2">
    <source>
        <dbReference type="Pfam" id="PF12728"/>
    </source>
</evidence>
<evidence type="ECO:0000313" key="4">
    <source>
        <dbReference type="Proteomes" id="UP000603434"/>
    </source>
</evidence>
<reference evidence="3 4" key="1">
    <citation type="submission" date="2020-08" db="EMBL/GenBank/DDBJ databases">
        <title>Bridging the membrane lipid divide: bacteria of the FCB group superphylum have the potential to synthesize archaeal ether lipids.</title>
        <authorList>
            <person name="Villanueva L."/>
            <person name="Von Meijenfeldt F.A.B."/>
            <person name="Westbye A.B."/>
            <person name="Yadav S."/>
            <person name="Hopmans E.C."/>
            <person name="Dutilh B.E."/>
            <person name="Sinninghe Damste J.S."/>
        </authorList>
    </citation>
    <scope>NUCLEOTIDE SEQUENCE [LARGE SCALE GENOMIC DNA]</scope>
    <source>
        <strain evidence="3">NIOZ-UU30</strain>
    </source>
</reference>
<dbReference type="PANTHER" id="PTHR38431:SF1">
    <property type="entry name" value="BLL2305 PROTEIN"/>
    <property type="match status" value="1"/>
</dbReference>
<dbReference type="EMBL" id="JACNJH010000010">
    <property type="protein sequence ID" value="MBC8359797.1"/>
    <property type="molecule type" value="Genomic_DNA"/>
</dbReference>
<dbReference type="InterPro" id="IPR024370">
    <property type="entry name" value="PBP_domain"/>
</dbReference>
<dbReference type="GO" id="GO:0003677">
    <property type="term" value="F:DNA binding"/>
    <property type="evidence" value="ECO:0007669"/>
    <property type="project" value="InterPro"/>
</dbReference>
<feature type="domain" description="PBP" evidence="1">
    <location>
        <begin position="97"/>
        <end position="275"/>
    </location>
</feature>
<accession>A0A8J6THI1</accession>
<dbReference type="Proteomes" id="UP000603434">
    <property type="component" value="Unassembled WGS sequence"/>
</dbReference>
<dbReference type="Pfam" id="PF12727">
    <property type="entry name" value="PBP_like"/>
    <property type="match status" value="1"/>
</dbReference>
<proteinExistence type="predicted"/>
<organism evidence="3 4">
    <name type="scientific">Candidatus Desulfatibia profunda</name>
    <dbReference type="NCBI Taxonomy" id="2841695"/>
    <lineage>
        <taxon>Bacteria</taxon>
        <taxon>Pseudomonadati</taxon>
        <taxon>Thermodesulfobacteriota</taxon>
        <taxon>Desulfobacteria</taxon>
        <taxon>Desulfobacterales</taxon>
        <taxon>Desulfobacterales incertae sedis</taxon>
        <taxon>Candidatus Desulfatibia</taxon>
    </lineage>
</organism>
<name>A0A8J6THI1_9BACT</name>
<dbReference type="InterPro" id="IPR010093">
    <property type="entry name" value="SinI_DNA-bd"/>
</dbReference>
<comment type="caution">
    <text evidence="3">The sequence shown here is derived from an EMBL/GenBank/DDBJ whole genome shotgun (WGS) entry which is preliminary data.</text>
</comment>
<dbReference type="PANTHER" id="PTHR38431">
    <property type="entry name" value="BLL2305 PROTEIN"/>
    <property type="match status" value="1"/>
</dbReference>
<dbReference type="AlphaFoldDB" id="A0A8J6THI1"/>
<sequence length="308" mass="34392">MKRFLSTKEVSQFLGVNEKMVYTLVAEKGLPATKVTGKWLFPLHLVEQWVETHTINYPDAGSQLPPYHGLLIIAGSNDPLLDRTINLFNSLYTDHLAVFGNLGSMGGLRALRQNLCHIASSHLLQDDEAEYNFDFASKELDAMPAVVNFCKREQGILVKKKNPDNIFCAADLARPGLKIINRPVGTGTRLLLDREFKKAGINAEKLDGYHREVHQHLDVGLEILAGRADAGPGIRAVAALLDIGFIPLRWERYDLMISKARFFDEGIQRFLGLLQEDVFRKLVENTSGYDLKLSGKMVYPGSNSPQVS</sequence>